<gene>
    <name evidence="1" type="ORF">JL102_14465</name>
</gene>
<organism evidence="1 2">
    <name type="scientific">Fulvivirga sediminis</name>
    <dbReference type="NCBI Taxonomy" id="2803949"/>
    <lineage>
        <taxon>Bacteria</taxon>
        <taxon>Pseudomonadati</taxon>
        <taxon>Bacteroidota</taxon>
        <taxon>Cytophagia</taxon>
        <taxon>Cytophagales</taxon>
        <taxon>Fulvivirgaceae</taxon>
        <taxon>Fulvivirga</taxon>
    </lineage>
</organism>
<dbReference type="Proteomes" id="UP000659388">
    <property type="component" value="Unassembled WGS sequence"/>
</dbReference>
<keyword evidence="2" id="KW-1185">Reference proteome</keyword>
<evidence type="ECO:0000313" key="1">
    <source>
        <dbReference type="EMBL" id="MBL3657347.1"/>
    </source>
</evidence>
<protein>
    <submittedName>
        <fullName evidence="1">Uncharacterized protein</fullName>
    </submittedName>
</protein>
<accession>A0A937F6J1</accession>
<comment type="caution">
    <text evidence="1">The sequence shown here is derived from an EMBL/GenBank/DDBJ whole genome shotgun (WGS) entry which is preliminary data.</text>
</comment>
<proteinExistence type="predicted"/>
<reference evidence="1" key="1">
    <citation type="submission" date="2021-01" db="EMBL/GenBank/DDBJ databases">
        <title>Fulvivirga kasyanovii gen. nov., sp nov., a novel member of the phylum Bacteroidetes isolated from seawater in a mussel farm.</title>
        <authorList>
            <person name="Zhao L.-H."/>
            <person name="Wang Z.-J."/>
        </authorList>
    </citation>
    <scope>NUCLEOTIDE SEQUENCE</scope>
    <source>
        <strain evidence="1">2943</strain>
    </source>
</reference>
<sequence length="403" mass="44001">MKNIQHLLLLLFISLTIGSCDIGDNEADPASSFLKIYDHNDYEASYIPIDIKQTTDGGYLILAATKKDSYFAGVRLMKVNDKGKFEQEQDLSNEFVHPVGELMEISGNFYFVAMREADLRAFIFMVDNTGTVADPIETGLTSPLVTSITSDGNILLLSYNNSDLLTVCSEMTVDGKVSKSASFTIGAGTTEDGEPARTILDGFKRLGSKPPYAIGKMNNQTYYFNGFYNYTLSLVFTSLAEDNAVQGVLQGVHRESAISSVKQLANNTFSLSRYNSGDNYIVPKTELQSLSINSVDDLPGNTFPELVNNAPVTVKSVSIKGKEIALFASNTKNGQIVMLAFDAANGVLVGTKYLGFGNTYEVSAFSETEDEGLVVLGHSYLTGRFARICVFKLSKEELDELVD</sequence>
<name>A0A937F6J1_9BACT</name>
<dbReference type="AlphaFoldDB" id="A0A937F6J1"/>
<dbReference type="PROSITE" id="PS51257">
    <property type="entry name" value="PROKAR_LIPOPROTEIN"/>
    <property type="match status" value="1"/>
</dbReference>
<dbReference type="RefSeq" id="WP_202245124.1">
    <property type="nucleotide sequence ID" value="NZ_JAESIY010000007.1"/>
</dbReference>
<dbReference type="EMBL" id="JAESIY010000007">
    <property type="protein sequence ID" value="MBL3657347.1"/>
    <property type="molecule type" value="Genomic_DNA"/>
</dbReference>
<evidence type="ECO:0000313" key="2">
    <source>
        <dbReference type="Proteomes" id="UP000659388"/>
    </source>
</evidence>